<dbReference type="Pfam" id="PF01488">
    <property type="entry name" value="Shikimate_DH"/>
    <property type="match status" value="1"/>
</dbReference>
<evidence type="ECO:0000256" key="2">
    <source>
        <dbReference type="ARBA" id="ARBA00012962"/>
    </source>
</evidence>
<feature type="binding site" evidence="8">
    <location>
        <position position="249"/>
    </location>
    <ligand>
        <name>shikimate</name>
        <dbReference type="ChEBI" id="CHEBI:36208"/>
    </ligand>
</feature>
<dbReference type="HAMAP" id="MF_00222">
    <property type="entry name" value="Shikimate_DH_AroE"/>
    <property type="match status" value="1"/>
</dbReference>
<dbReference type="AlphaFoldDB" id="A0A1I2JFU5"/>
<dbReference type="Gene3D" id="3.40.50.720">
    <property type="entry name" value="NAD(P)-binding Rossmann-like Domain"/>
    <property type="match status" value="1"/>
</dbReference>
<keyword evidence="3 8" id="KW-0028">Amino-acid biosynthesis</keyword>
<feature type="binding site" evidence="8">
    <location>
        <position position="86"/>
    </location>
    <ligand>
        <name>shikimate</name>
        <dbReference type="ChEBI" id="CHEBI:36208"/>
    </ligand>
</feature>
<feature type="binding site" evidence="8">
    <location>
        <position position="101"/>
    </location>
    <ligand>
        <name>shikimate</name>
        <dbReference type="ChEBI" id="CHEBI:36208"/>
    </ligand>
</feature>
<dbReference type="InterPro" id="IPR011342">
    <property type="entry name" value="Shikimate_DH"/>
</dbReference>
<dbReference type="Pfam" id="PF08501">
    <property type="entry name" value="Shikimate_dh_N"/>
    <property type="match status" value="1"/>
</dbReference>
<evidence type="ECO:0000259" key="9">
    <source>
        <dbReference type="Pfam" id="PF01488"/>
    </source>
</evidence>
<dbReference type="InterPro" id="IPR046346">
    <property type="entry name" value="Aminoacid_DH-like_N_sf"/>
</dbReference>
<dbReference type="EMBL" id="FOOG01000001">
    <property type="protein sequence ID" value="SFF53139.1"/>
    <property type="molecule type" value="Genomic_DNA"/>
</dbReference>
<comment type="similarity">
    <text evidence="8">Belongs to the shikimate dehydrogenase family.</text>
</comment>
<feature type="binding site" evidence="8">
    <location>
        <position position="221"/>
    </location>
    <ligand>
        <name>shikimate</name>
        <dbReference type="ChEBI" id="CHEBI:36208"/>
    </ligand>
</feature>
<dbReference type="GO" id="GO:0009073">
    <property type="term" value="P:aromatic amino acid family biosynthetic process"/>
    <property type="evidence" value="ECO:0007669"/>
    <property type="project" value="UniProtKB-KW"/>
</dbReference>
<feature type="domain" description="Shikimate dehydrogenase substrate binding N-terminal" evidence="10">
    <location>
        <begin position="6"/>
        <end position="88"/>
    </location>
</feature>
<dbReference type="Proteomes" id="UP000198897">
    <property type="component" value="Unassembled WGS sequence"/>
</dbReference>
<keyword evidence="4 8" id="KW-0521">NADP</keyword>
<feature type="binding site" evidence="8">
    <location>
        <begin position="127"/>
        <end position="131"/>
    </location>
    <ligand>
        <name>NADP(+)</name>
        <dbReference type="ChEBI" id="CHEBI:58349"/>
    </ligand>
</feature>
<feature type="domain" description="Quinate/shikimate 5-dehydrogenase/glutamyl-tRNA reductase" evidence="9">
    <location>
        <begin position="119"/>
        <end position="192"/>
    </location>
</feature>
<dbReference type="GO" id="GO:0050661">
    <property type="term" value="F:NADP binding"/>
    <property type="evidence" value="ECO:0007669"/>
    <property type="project" value="InterPro"/>
</dbReference>
<evidence type="ECO:0000256" key="3">
    <source>
        <dbReference type="ARBA" id="ARBA00022605"/>
    </source>
</evidence>
<keyword evidence="6 8" id="KW-0057">Aromatic amino acid biosynthesis</keyword>
<evidence type="ECO:0000259" key="10">
    <source>
        <dbReference type="Pfam" id="PF08501"/>
    </source>
</evidence>
<evidence type="ECO:0000256" key="1">
    <source>
        <dbReference type="ARBA" id="ARBA00004871"/>
    </source>
</evidence>
<dbReference type="GO" id="GO:0004764">
    <property type="term" value="F:shikimate 3-dehydrogenase (NADP+) activity"/>
    <property type="evidence" value="ECO:0007669"/>
    <property type="project" value="UniProtKB-UniRule"/>
</dbReference>
<keyword evidence="13" id="KW-1185">Reference proteome</keyword>
<evidence type="ECO:0000256" key="7">
    <source>
        <dbReference type="ARBA" id="ARBA00049442"/>
    </source>
</evidence>
<dbReference type="PANTHER" id="PTHR21089:SF1">
    <property type="entry name" value="BIFUNCTIONAL 3-DEHYDROQUINATE DEHYDRATASE_SHIKIMATE DEHYDROGENASE, CHLOROPLASTIC"/>
    <property type="match status" value="1"/>
</dbReference>
<feature type="active site" description="Proton acceptor" evidence="8">
    <location>
        <position position="65"/>
    </location>
</feature>
<evidence type="ECO:0000259" key="11">
    <source>
        <dbReference type="Pfam" id="PF18317"/>
    </source>
</evidence>
<feature type="binding site" evidence="8">
    <location>
        <begin position="151"/>
        <end position="156"/>
    </location>
    <ligand>
        <name>NADP(+)</name>
        <dbReference type="ChEBI" id="CHEBI:58349"/>
    </ligand>
</feature>
<proteinExistence type="inferred from homology"/>
<comment type="caution">
    <text evidence="8">Lacks conserved residue(s) required for the propagation of feature annotation.</text>
</comment>
<dbReference type="InterPro" id="IPR006151">
    <property type="entry name" value="Shikm_DH/Glu-tRNA_Rdtase"/>
</dbReference>
<dbReference type="RefSeq" id="WP_089749036.1">
    <property type="nucleotide sequence ID" value="NZ_FOOG01000001.1"/>
</dbReference>
<dbReference type="Pfam" id="PF18317">
    <property type="entry name" value="SDH_C"/>
    <property type="match status" value="1"/>
</dbReference>
<evidence type="ECO:0000313" key="13">
    <source>
        <dbReference type="Proteomes" id="UP000198897"/>
    </source>
</evidence>
<dbReference type="SUPFAM" id="SSF53223">
    <property type="entry name" value="Aminoacid dehydrogenase-like, N-terminal domain"/>
    <property type="match status" value="1"/>
</dbReference>
<comment type="catalytic activity">
    <reaction evidence="7 8">
        <text>shikimate + NADP(+) = 3-dehydroshikimate + NADPH + H(+)</text>
        <dbReference type="Rhea" id="RHEA:17737"/>
        <dbReference type="ChEBI" id="CHEBI:15378"/>
        <dbReference type="ChEBI" id="CHEBI:16630"/>
        <dbReference type="ChEBI" id="CHEBI:36208"/>
        <dbReference type="ChEBI" id="CHEBI:57783"/>
        <dbReference type="ChEBI" id="CHEBI:58349"/>
        <dbReference type="EC" id="1.1.1.25"/>
    </reaction>
</comment>
<dbReference type="GO" id="GO:0005829">
    <property type="term" value="C:cytosol"/>
    <property type="evidence" value="ECO:0007669"/>
    <property type="project" value="TreeGrafter"/>
</dbReference>
<name>A0A1I2JFU5_9BACI</name>
<dbReference type="GO" id="GO:0008652">
    <property type="term" value="P:amino acid biosynthetic process"/>
    <property type="evidence" value="ECO:0007669"/>
    <property type="project" value="UniProtKB-KW"/>
</dbReference>
<evidence type="ECO:0000256" key="6">
    <source>
        <dbReference type="ARBA" id="ARBA00023141"/>
    </source>
</evidence>
<evidence type="ECO:0000256" key="4">
    <source>
        <dbReference type="ARBA" id="ARBA00022857"/>
    </source>
</evidence>
<feature type="domain" description="SDH C-terminal" evidence="11">
    <location>
        <begin position="242"/>
        <end position="265"/>
    </location>
</feature>
<comment type="function">
    <text evidence="8">Involved in the biosynthesis of the chorismate, which leads to the biosynthesis of aromatic amino acids. Catalyzes the reversible NADPH linked reduction of 3-dehydroshikimate (DHSA) to yield shikimate (SA).</text>
</comment>
<dbReference type="EC" id="1.1.1.25" evidence="2 8"/>
<keyword evidence="5 8" id="KW-0560">Oxidoreductase</keyword>
<protein>
    <recommendedName>
        <fullName evidence="2 8">Shikimate dehydrogenase (NADP(+))</fullName>
        <shortName evidence="8">SDH</shortName>
        <ecNumber evidence="2 8">1.1.1.25</ecNumber>
    </recommendedName>
</protein>
<accession>A0A1I2JFU5</accession>
<dbReference type="CDD" id="cd01065">
    <property type="entry name" value="NAD_bind_Shikimate_DH"/>
    <property type="match status" value="1"/>
</dbReference>
<dbReference type="NCBIfam" id="TIGR00507">
    <property type="entry name" value="aroE"/>
    <property type="match status" value="1"/>
</dbReference>
<dbReference type="InterPro" id="IPR041121">
    <property type="entry name" value="SDH_C"/>
</dbReference>
<organism evidence="12 13">
    <name type="scientific">Halobacillus alkaliphilus</name>
    <dbReference type="NCBI Taxonomy" id="396056"/>
    <lineage>
        <taxon>Bacteria</taxon>
        <taxon>Bacillati</taxon>
        <taxon>Bacillota</taxon>
        <taxon>Bacilli</taxon>
        <taxon>Bacillales</taxon>
        <taxon>Bacillaceae</taxon>
        <taxon>Halobacillus</taxon>
    </lineage>
</organism>
<dbReference type="GO" id="GO:0019632">
    <property type="term" value="P:shikimate metabolic process"/>
    <property type="evidence" value="ECO:0007669"/>
    <property type="project" value="InterPro"/>
</dbReference>
<dbReference type="SUPFAM" id="SSF51735">
    <property type="entry name" value="NAD(P)-binding Rossmann-fold domains"/>
    <property type="match status" value="1"/>
</dbReference>
<sequence length="278" mass="30928">MLRLGLIGHPVGHSLSPWIHERLMEHEGLEGTYELFDIDPETFDLQIQELKDKGLDGFNITVPYKEKIIPYLDEVDSSARELGAVNTVKNTARGWVGYNTDGIGFAVSVRNRYPELFHNQQRVLVIGSGGASRGIYHALLEAGLSKIDIANRTIEKAEEVINSASTNSESRALSLDKAVEKLNDYGLIVQTTVVGMSPNDNTAIIPLDNLKEGTVVSDIVYRPLETRFLREAKTRGAKLHFGHEMLLQQAVYAFHIWTDTNPDASLLLEGFEKKLKGV</sequence>
<comment type="subunit">
    <text evidence="8">Homodimer.</text>
</comment>
<evidence type="ECO:0000256" key="8">
    <source>
        <dbReference type="HAMAP-Rule" id="MF_00222"/>
    </source>
</evidence>
<dbReference type="PANTHER" id="PTHR21089">
    <property type="entry name" value="SHIKIMATE DEHYDROGENASE"/>
    <property type="match status" value="1"/>
</dbReference>
<evidence type="ECO:0000313" key="12">
    <source>
        <dbReference type="EMBL" id="SFF53139.1"/>
    </source>
</evidence>
<feature type="binding site" evidence="8">
    <location>
        <position position="242"/>
    </location>
    <ligand>
        <name>NADP(+)</name>
        <dbReference type="ChEBI" id="CHEBI:58349"/>
    </ligand>
</feature>
<evidence type="ECO:0000256" key="5">
    <source>
        <dbReference type="ARBA" id="ARBA00023002"/>
    </source>
</evidence>
<dbReference type="OrthoDB" id="9792692at2"/>
<dbReference type="InterPro" id="IPR036291">
    <property type="entry name" value="NAD(P)-bd_dom_sf"/>
</dbReference>
<feature type="binding site" evidence="8">
    <location>
        <position position="61"/>
    </location>
    <ligand>
        <name>shikimate</name>
        <dbReference type="ChEBI" id="CHEBI:36208"/>
    </ligand>
</feature>
<reference evidence="13" key="1">
    <citation type="submission" date="2016-10" db="EMBL/GenBank/DDBJ databases">
        <authorList>
            <person name="Varghese N."/>
            <person name="Submissions S."/>
        </authorList>
    </citation>
    <scope>NUCLEOTIDE SEQUENCE [LARGE SCALE GENOMIC DNA]</scope>
    <source>
        <strain evidence="13">FP5</strain>
    </source>
</reference>
<dbReference type="UniPathway" id="UPA00053">
    <property type="reaction ID" value="UER00087"/>
</dbReference>
<dbReference type="InterPro" id="IPR022893">
    <property type="entry name" value="Shikimate_DH_fam"/>
</dbReference>
<feature type="binding site" evidence="8">
    <location>
        <position position="219"/>
    </location>
    <ligand>
        <name>NADP(+)</name>
        <dbReference type="ChEBI" id="CHEBI:58349"/>
    </ligand>
</feature>
<dbReference type="Gene3D" id="3.40.50.10860">
    <property type="entry name" value="Leucine Dehydrogenase, chain A, domain 1"/>
    <property type="match status" value="1"/>
</dbReference>
<comment type="pathway">
    <text evidence="1 8">Metabolic intermediate biosynthesis; chorismate biosynthesis; chorismate from D-erythrose 4-phosphate and phosphoenolpyruvate: step 4/7.</text>
</comment>
<gene>
    <name evidence="8" type="primary">aroE</name>
    <name evidence="12" type="ORF">SAMN05216353_10183</name>
</gene>
<feature type="binding site" evidence="8">
    <location>
        <begin position="14"/>
        <end position="16"/>
    </location>
    <ligand>
        <name>shikimate</name>
        <dbReference type="ChEBI" id="CHEBI:36208"/>
    </ligand>
</feature>
<dbReference type="InterPro" id="IPR013708">
    <property type="entry name" value="Shikimate_DH-bd_N"/>
</dbReference>
<dbReference type="GO" id="GO:0009423">
    <property type="term" value="P:chorismate biosynthetic process"/>
    <property type="evidence" value="ECO:0007669"/>
    <property type="project" value="UniProtKB-UniRule"/>
</dbReference>